<proteinExistence type="predicted"/>
<accession>E6W2T9</accession>
<dbReference type="EMBL" id="CP002432">
    <property type="protein sequence ID" value="ADU66764.1"/>
    <property type="molecule type" value="Genomic_DNA"/>
</dbReference>
<reference evidence="2 3" key="1">
    <citation type="submission" date="2010-12" db="EMBL/GenBank/DDBJ databases">
        <title>Complete sequence of Desulfurispirillum indicum S5.</title>
        <authorList>
            <consortium name="US DOE Joint Genome Institute"/>
            <person name="Lucas S."/>
            <person name="Copeland A."/>
            <person name="Lapidus A."/>
            <person name="Cheng J.-F."/>
            <person name="Goodwin L."/>
            <person name="Pitluck S."/>
            <person name="Chertkov O."/>
            <person name="Held B."/>
            <person name="Detter J.C."/>
            <person name="Han C."/>
            <person name="Tapia R."/>
            <person name="Land M."/>
            <person name="Hauser L."/>
            <person name="Kyrpides N."/>
            <person name="Ivanova N."/>
            <person name="Mikhailova N."/>
            <person name="Haggblom M."/>
            <person name="Rauschenbach I."/>
            <person name="Bini E."/>
            <person name="Woyke T."/>
        </authorList>
    </citation>
    <scope>NUCLEOTIDE SEQUENCE [LARGE SCALE GENOMIC DNA]</scope>
    <source>
        <strain evidence="3">ATCC BAA-1389 / DSM 22839 / S5</strain>
    </source>
</reference>
<evidence type="ECO:0000313" key="3">
    <source>
        <dbReference type="Proteomes" id="UP000002572"/>
    </source>
</evidence>
<dbReference type="eggNOG" id="COG4839">
    <property type="taxonomic scope" value="Bacteria"/>
</dbReference>
<keyword evidence="1" id="KW-0812">Transmembrane</keyword>
<keyword evidence="3" id="KW-1185">Reference proteome</keyword>
<keyword evidence="1" id="KW-1133">Transmembrane helix</keyword>
<evidence type="ECO:0000256" key="1">
    <source>
        <dbReference type="SAM" id="Phobius"/>
    </source>
</evidence>
<dbReference type="STRING" id="653733.Selin_2044"/>
<feature type="transmembrane region" description="Helical" evidence="1">
    <location>
        <begin position="20"/>
        <end position="38"/>
    </location>
</feature>
<gene>
    <name evidence="2" type="ordered locus">Selin_2044</name>
</gene>
<evidence type="ECO:0000313" key="2">
    <source>
        <dbReference type="EMBL" id="ADU66764.1"/>
    </source>
</evidence>
<dbReference type="HOGENOM" id="CLU_2105044_0_0_0"/>
<organism evidence="2 3">
    <name type="scientific">Desulfurispirillum indicum (strain ATCC BAA-1389 / DSM 22839 / S5)</name>
    <dbReference type="NCBI Taxonomy" id="653733"/>
    <lineage>
        <taxon>Bacteria</taxon>
        <taxon>Pseudomonadati</taxon>
        <taxon>Chrysiogenota</taxon>
        <taxon>Chrysiogenia</taxon>
        <taxon>Chrysiogenales</taxon>
        <taxon>Chrysiogenaceae</taxon>
        <taxon>Desulfurispirillum</taxon>
    </lineage>
</organism>
<protein>
    <recommendedName>
        <fullName evidence="4">Cell division protein FtsL</fullName>
    </recommendedName>
</protein>
<keyword evidence="1" id="KW-0472">Membrane</keyword>
<evidence type="ECO:0008006" key="4">
    <source>
        <dbReference type="Google" id="ProtNLM"/>
    </source>
</evidence>
<dbReference type="InParanoid" id="E6W2T9"/>
<dbReference type="RefSeq" id="WP_013506644.1">
    <property type="nucleotide sequence ID" value="NC_014836.1"/>
</dbReference>
<sequence>MAVFPFRTTPTHEAKIRKFAYSATVLILITTVILSLWVKTRIIATGYEVAGLQRQILEEESRLGILEARLYQLGSPGYIQMLAKEHGMVYPAADQLEYLLNQSILRANELADTPR</sequence>
<dbReference type="AlphaFoldDB" id="E6W2T9"/>
<dbReference type="OrthoDB" id="9941375at2"/>
<dbReference type="Proteomes" id="UP000002572">
    <property type="component" value="Chromosome"/>
</dbReference>
<name>E6W2T9_DESIS</name>
<dbReference type="KEGG" id="din:Selin_2044"/>